<reference evidence="8 9" key="1">
    <citation type="journal article" date="2024" name="Nat. Commun.">
        <title>Phylogenomics reveals the evolutionary origins of lichenization in chlorophyte algae.</title>
        <authorList>
            <person name="Puginier C."/>
            <person name="Libourel C."/>
            <person name="Otte J."/>
            <person name="Skaloud P."/>
            <person name="Haon M."/>
            <person name="Grisel S."/>
            <person name="Petersen M."/>
            <person name="Berrin J.G."/>
            <person name="Delaux P.M."/>
            <person name="Dal Grande F."/>
            <person name="Keller J."/>
        </authorList>
    </citation>
    <scope>NUCLEOTIDE SEQUENCE [LARGE SCALE GENOMIC DNA]</scope>
    <source>
        <strain evidence="8 9">SAG 2145</strain>
    </source>
</reference>
<dbReference type="Gene3D" id="1.10.3460.10">
    <property type="entry name" value="Chlorophyll a/b binding protein domain"/>
    <property type="match status" value="1"/>
</dbReference>
<dbReference type="PANTHER" id="PTHR21649">
    <property type="entry name" value="CHLOROPHYLL A/B BINDING PROTEIN"/>
    <property type="match status" value="1"/>
</dbReference>
<dbReference type="GO" id="GO:0009535">
    <property type="term" value="C:chloroplast thylakoid membrane"/>
    <property type="evidence" value="ECO:0007669"/>
    <property type="project" value="UniProtKB-SubCell"/>
</dbReference>
<dbReference type="InterPro" id="IPR001344">
    <property type="entry name" value="Chloro_AB-bd_pln"/>
</dbReference>
<dbReference type="GO" id="GO:0009523">
    <property type="term" value="C:photosystem II"/>
    <property type="evidence" value="ECO:0007669"/>
    <property type="project" value="UniProtKB-KW"/>
</dbReference>
<feature type="binding site" evidence="6">
    <location>
        <position position="210"/>
    </location>
    <ligand>
        <name>chlorophyll a</name>
        <dbReference type="ChEBI" id="CHEBI:58416"/>
        <label>1</label>
    </ligand>
</feature>
<dbReference type="GO" id="GO:0009765">
    <property type="term" value="P:photosynthesis, light harvesting"/>
    <property type="evidence" value="ECO:0007669"/>
    <property type="project" value="InterPro"/>
</dbReference>
<feature type="binding site" evidence="6">
    <location>
        <position position="212"/>
    </location>
    <ligand>
        <name>chlorophyll a</name>
        <dbReference type="ChEBI" id="CHEBI:58416"/>
        <label>1</label>
    </ligand>
</feature>
<evidence type="ECO:0000256" key="5">
    <source>
        <dbReference type="ARBA" id="ARBA00022991"/>
    </source>
</evidence>
<keyword evidence="2 7" id="KW-0150">Chloroplast</keyword>
<keyword evidence="7" id="KW-0603">Photosystem I</keyword>
<evidence type="ECO:0000256" key="2">
    <source>
        <dbReference type="ARBA" id="ARBA00022528"/>
    </source>
</evidence>
<keyword evidence="7" id="KW-0604">Photosystem II</keyword>
<comment type="similarity">
    <text evidence="7">Belongs to the light-harvesting chlorophyll a/b-binding (LHC) protein family.</text>
</comment>
<proteinExistence type="inferred from homology"/>
<feature type="binding site" evidence="6">
    <location>
        <position position="90"/>
    </location>
    <ligand>
        <name>chlorophyll a</name>
        <dbReference type="ChEBI" id="CHEBI:58416"/>
        <label>1</label>
    </ligand>
</feature>
<organism evidence="8 9">
    <name type="scientific">Apatococcus lobatus</name>
    <dbReference type="NCBI Taxonomy" id="904363"/>
    <lineage>
        <taxon>Eukaryota</taxon>
        <taxon>Viridiplantae</taxon>
        <taxon>Chlorophyta</taxon>
        <taxon>core chlorophytes</taxon>
        <taxon>Trebouxiophyceae</taxon>
        <taxon>Chlorellales</taxon>
        <taxon>Chlorellaceae</taxon>
        <taxon>Apatococcus</taxon>
    </lineage>
</organism>
<feature type="binding site" evidence="6">
    <location>
        <position position="206"/>
    </location>
    <ligand>
        <name>chlorophyll a</name>
        <dbReference type="ChEBI" id="CHEBI:58416"/>
        <label>1</label>
    </ligand>
</feature>
<sequence>MANALLAGSALLGSKSALTGQSLKQRSPVCRSQVRPSTVAAASSRPSWCPGWPIPKHLDGKLAGDFGFDPLNLGAEPEALRWYTQAELIHSRWAMTAVAGILIPDIFVHAGILNLPEWFNAGKVAQQNSFASFGTLLGIQLILFGFVETKRWVDYSKPGSQAEEGSFFGLEGAFNQAKGNGYPGGPFDPLNYSKGDQATFEEYKLKELKNGRLAMLAFLGFNAQYAATGKGPLDNLTDHIRNPTLVNFTTNPISLPSFPFKT</sequence>
<dbReference type="GO" id="GO:0016168">
    <property type="term" value="F:chlorophyll binding"/>
    <property type="evidence" value="ECO:0007669"/>
    <property type="project" value="UniProtKB-KW"/>
</dbReference>
<feature type="binding site" evidence="6">
    <location>
        <position position="239"/>
    </location>
    <ligand>
        <name>chlorophyll a</name>
        <dbReference type="ChEBI" id="CHEBI:58416"/>
        <label>1</label>
    </ligand>
</feature>
<evidence type="ECO:0000256" key="1">
    <source>
        <dbReference type="ARBA" id="ARBA00022494"/>
    </source>
</evidence>
<keyword evidence="9" id="KW-1185">Reference proteome</keyword>
<dbReference type="AlphaFoldDB" id="A0AAW1S6V2"/>
<dbReference type="InterPro" id="IPR022796">
    <property type="entry name" value="Chloroa_b-bind"/>
</dbReference>
<gene>
    <name evidence="8" type="ORF">WJX74_008709</name>
</gene>
<protein>
    <recommendedName>
        <fullName evidence="7">Chlorophyll a-b binding protein, chloroplastic</fullName>
    </recommendedName>
</protein>
<accession>A0AAW1S6V2</accession>
<feature type="binding site" evidence="6">
    <location>
        <position position="224"/>
    </location>
    <ligand>
        <name>chlorophyll a</name>
        <dbReference type="ChEBI" id="CHEBI:58416"/>
        <label>1</label>
    </ligand>
</feature>
<feature type="binding site" evidence="6">
    <location>
        <position position="87"/>
    </location>
    <ligand>
        <name>chlorophyll a</name>
        <dbReference type="ChEBI" id="CHEBI:58416"/>
        <label>1</label>
    </ligand>
</feature>
<keyword evidence="4 7" id="KW-0934">Plastid</keyword>
<comment type="subcellular location">
    <subcellularLocation>
        <location evidence="7">Plastid</location>
        <location evidence="7">Chloroplast thylakoid membrane</location>
    </subcellularLocation>
</comment>
<comment type="caution">
    <text evidence="8">The sequence shown here is derived from an EMBL/GenBank/DDBJ whole genome shotgun (WGS) entry which is preliminary data.</text>
</comment>
<comment type="function">
    <text evidence="7">The light-harvesting complex (LHC) functions as a light receptor, it captures and delivers excitation energy to photosystems with which it is closely associated.</text>
</comment>
<evidence type="ECO:0000256" key="4">
    <source>
        <dbReference type="ARBA" id="ARBA00022640"/>
    </source>
</evidence>
<dbReference type="Pfam" id="PF00504">
    <property type="entry name" value="Chloroa_b-bind"/>
    <property type="match status" value="1"/>
</dbReference>
<name>A0AAW1S6V2_9CHLO</name>
<evidence type="ECO:0000256" key="6">
    <source>
        <dbReference type="PIRSR" id="PIRSR601344-1"/>
    </source>
</evidence>
<keyword evidence="7" id="KW-0793">Thylakoid</keyword>
<evidence type="ECO:0000256" key="3">
    <source>
        <dbReference type="ARBA" id="ARBA00022531"/>
    </source>
</evidence>
<evidence type="ECO:0000313" key="8">
    <source>
        <dbReference type="EMBL" id="KAK9841612.1"/>
    </source>
</evidence>
<dbReference type="EMBL" id="JALJOS010000003">
    <property type="protein sequence ID" value="KAK9841612.1"/>
    <property type="molecule type" value="Genomic_DNA"/>
</dbReference>
<feature type="binding site" description="axial binding residue" evidence="6">
    <location>
        <position position="92"/>
    </location>
    <ligand>
        <name>chlorophyll b</name>
        <dbReference type="ChEBI" id="CHEBI:61721"/>
        <label>1</label>
    </ligand>
    <ligandPart>
        <name>Mg</name>
        <dbReference type="ChEBI" id="CHEBI:25107"/>
    </ligandPart>
</feature>
<evidence type="ECO:0000313" key="9">
    <source>
        <dbReference type="Proteomes" id="UP001438707"/>
    </source>
</evidence>
<keyword evidence="3 7" id="KW-0602">Photosynthesis</keyword>
<evidence type="ECO:0000256" key="7">
    <source>
        <dbReference type="RuleBase" id="RU363080"/>
    </source>
</evidence>
<dbReference type="GO" id="GO:0009522">
    <property type="term" value="C:photosystem I"/>
    <property type="evidence" value="ECO:0007669"/>
    <property type="project" value="UniProtKB-KW"/>
</dbReference>
<feature type="binding site" evidence="6">
    <location>
        <position position="207"/>
    </location>
    <ligand>
        <name>chlorophyll a</name>
        <dbReference type="ChEBI" id="CHEBI:58416"/>
        <label>1</label>
    </ligand>
</feature>
<keyword evidence="5 7" id="KW-0157">Chromophore</keyword>
<dbReference type="SUPFAM" id="SSF103511">
    <property type="entry name" value="Chlorophyll a-b binding protein"/>
    <property type="match status" value="1"/>
</dbReference>
<dbReference type="Proteomes" id="UP001438707">
    <property type="component" value="Unassembled WGS sequence"/>
</dbReference>
<keyword evidence="1 6" id="KW-0148">Chlorophyll</keyword>